<organism evidence="5 6">
    <name type="scientific">Allochromatium palmeri</name>
    <dbReference type="NCBI Taxonomy" id="231048"/>
    <lineage>
        <taxon>Bacteria</taxon>
        <taxon>Pseudomonadati</taxon>
        <taxon>Pseudomonadota</taxon>
        <taxon>Gammaproteobacteria</taxon>
        <taxon>Chromatiales</taxon>
        <taxon>Chromatiaceae</taxon>
        <taxon>Allochromatium</taxon>
    </lineage>
</organism>
<keyword evidence="2" id="KW-0813">Transport</keyword>
<dbReference type="PANTHER" id="PTHR35869:SF1">
    <property type="entry name" value="OUTER-MEMBRANE LIPOPROTEIN CARRIER PROTEIN"/>
    <property type="match status" value="1"/>
</dbReference>
<protein>
    <recommendedName>
        <fullName evidence="7">Outer membrane lipoprotein carrier protein LolA</fullName>
    </recommendedName>
</protein>
<comment type="caution">
    <text evidence="5">The sequence shown here is derived from an EMBL/GenBank/DDBJ whole genome shotgun (WGS) entry which is preliminary data.</text>
</comment>
<gene>
    <name evidence="5" type="ORF">GJ668_13210</name>
</gene>
<comment type="subunit">
    <text evidence="1">Monomer.</text>
</comment>
<keyword evidence="4" id="KW-0653">Protein transport</keyword>
<dbReference type="Gene3D" id="2.50.20.10">
    <property type="entry name" value="Lipoprotein localisation LolA/LolB/LppX"/>
    <property type="match status" value="1"/>
</dbReference>
<dbReference type="InterPro" id="IPR029046">
    <property type="entry name" value="LolA/LolB/LppX"/>
</dbReference>
<dbReference type="Pfam" id="PF03548">
    <property type="entry name" value="LolA"/>
    <property type="match status" value="2"/>
</dbReference>
<dbReference type="CDD" id="cd16325">
    <property type="entry name" value="LolA"/>
    <property type="match status" value="1"/>
</dbReference>
<dbReference type="RefSeq" id="WP_155450618.1">
    <property type="nucleotide sequence ID" value="NZ_WNKT01000030.1"/>
</dbReference>
<evidence type="ECO:0000313" key="6">
    <source>
        <dbReference type="Proteomes" id="UP000434044"/>
    </source>
</evidence>
<reference evidence="5 6" key="1">
    <citation type="submission" date="2019-11" db="EMBL/GenBank/DDBJ databases">
        <title>Whole-genome sequence of the anaerobic purple sulfur bacterium Allochromatium palmeri DSM 15591.</title>
        <authorList>
            <person name="Kyndt J.A."/>
            <person name="Meyer T.E."/>
        </authorList>
    </citation>
    <scope>NUCLEOTIDE SEQUENCE [LARGE SCALE GENOMIC DNA]</scope>
    <source>
        <strain evidence="5 6">DSM 15591</strain>
    </source>
</reference>
<dbReference type="OrthoDB" id="5700849at2"/>
<evidence type="ECO:0000256" key="4">
    <source>
        <dbReference type="ARBA" id="ARBA00022927"/>
    </source>
</evidence>
<evidence type="ECO:0000256" key="3">
    <source>
        <dbReference type="ARBA" id="ARBA00022729"/>
    </source>
</evidence>
<evidence type="ECO:0000256" key="2">
    <source>
        <dbReference type="ARBA" id="ARBA00022448"/>
    </source>
</evidence>
<evidence type="ECO:0000256" key="1">
    <source>
        <dbReference type="ARBA" id="ARBA00011245"/>
    </source>
</evidence>
<name>A0A6N8EI94_9GAMM</name>
<evidence type="ECO:0000313" key="5">
    <source>
        <dbReference type="EMBL" id="MTW22044.1"/>
    </source>
</evidence>
<dbReference type="PANTHER" id="PTHR35869">
    <property type="entry name" value="OUTER-MEMBRANE LIPOPROTEIN CARRIER PROTEIN"/>
    <property type="match status" value="1"/>
</dbReference>
<dbReference type="AlphaFoldDB" id="A0A6N8EI94"/>
<dbReference type="InterPro" id="IPR004564">
    <property type="entry name" value="OM_lipoprot_carrier_LolA-like"/>
</dbReference>
<accession>A0A6N8EI94</accession>
<dbReference type="Proteomes" id="UP000434044">
    <property type="component" value="Unassembled WGS sequence"/>
</dbReference>
<evidence type="ECO:0008006" key="7">
    <source>
        <dbReference type="Google" id="ProtNLM"/>
    </source>
</evidence>
<keyword evidence="3" id="KW-0732">Signal</keyword>
<dbReference type="GO" id="GO:0015031">
    <property type="term" value="P:protein transport"/>
    <property type="evidence" value="ECO:0007669"/>
    <property type="project" value="UniProtKB-KW"/>
</dbReference>
<keyword evidence="6" id="KW-1185">Reference proteome</keyword>
<proteinExistence type="predicted"/>
<dbReference type="SUPFAM" id="SSF89392">
    <property type="entry name" value="Prokaryotic lipoproteins and lipoprotein localization factors"/>
    <property type="match status" value="1"/>
</dbReference>
<dbReference type="EMBL" id="WNKT01000030">
    <property type="protein sequence ID" value="MTW22044.1"/>
    <property type="molecule type" value="Genomic_DNA"/>
</dbReference>
<sequence>MPSLLGIGGVASSEGSLHPAGELHSVQAVFTQEKHLKILARPLISQGTLTFQSPQSLRWEYLQPMHTVLLLHDGHIDKRIEHDGHFERDNGSGVEAMQIVLQDIGSWLDGRFNDNPLFTVHRQDQQTLELRPRDPGMESMIQRIELRLGAQKGVVEQVTIVEGDEDFTVITFSQVVLNEEIPANRFTTP</sequence>